<dbReference type="HOGENOM" id="CLU_077795_1_1_6"/>
<dbReference type="Proteomes" id="UP000006063">
    <property type="component" value="Chromosome"/>
</dbReference>
<evidence type="ECO:0000256" key="8">
    <source>
        <dbReference type="ARBA" id="ARBA00023277"/>
    </source>
</evidence>
<dbReference type="GO" id="GO:0008675">
    <property type="term" value="F:2-dehydro-3-deoxy-phosphogluconate aldolase activity"/>
    <property type="evidence" value="ECO:0007669"/>
    <property type="project" value="UniProtKB-EC"/>
</dbReference>
<comment type="subunit">
    <text evidence="4">Homotrimer.</text>
</comment>
<evidence type="ECO:0000256" key="2">
    <source>
        <dbReference type="ARBA" id="ARBA00004736"/>
    </source>
</evidence>
<dbReference type="InterPro" id="IPR000887">
    <property type="entry name" value="Aldlse_KDPG_KHG"/>
</dbReference>
<dbReference type="AlphaFoldDB" id="I4CUE5"/>
<dbReference type="SUPFAM" id="SSF51569">
    <property type="entry name" value="Aldolase"/>
    <property type="match status" value="1"/>
</dbReference>
<evidence type="ECO:0000256" key="6">
    <source>
        <dbReference type="ARBA" id="ARBA00023239"/>
    </source>
</evidence>
<dbReference type="PANTHER" id="PTHR30246">
    <property type="entry name" value="2-KETO-3-DEOXY-6-PHOSPHOGLUCONATE ALDOLASE"/>
    <property type="match status" value="1"/>
</dbReference>
<dbReference type="NCBIfam" id="NF004325">
    <property type="entry name" value="PRK05718.1"/>
    <property type="match status" value="1"/>
</dbReference>
<evidence type="ECO:0000313" key="9">
    <source>
        <dbReference type="EMBL" id="AFM33702.1"/>
    </source>
</evidence>
<dbReference type="InterPro" id="IPR013785">
    <property type="entry name" value="Aldolase_TIM"/>
</dbReference>
<comment type="catalytic activity">
    <reaction evidence="1">
        <text>2-dehydro-3-deoxy-6-phospho-D-gluconate = D-glyceraldehyde 3-phosphate + pyruvate</text>
        <dbReference type="Rhea" id="RHEA:17089"/>
        <dbReference type="ChEBI" id="CHEBI:15361"/>
        <dbReference type="ChEBI" id="CHEBI:57569"/>
        <dbReference type="ChEBI" id="CHEBI:59776"/>
        <dbReference type="EC" id="4.1.2.14"/>
    </reaction>
</comment>
<dbReference type="PROSITE" id="PS00160">
    <property type="entry name" value="ALDOLASE_KDPG_KHG_2"/>
    <property type="match status" value="1"/>
</dbReference>
<dbReference type="NCBIfam" id="TIGR01182">
    <property type="entry name" value="eda"/>
    <property type="match status" value="1"/>
</dbReference>
<accession>I4CUE5</accession>
<gene>
    <name evidence="9" type="ORF">A458_12335</name>
</gene>
<dbReference type="Gene3D" id="3.20.20.70">
    <property type="entry name" value="Aldolase class I"/>
    <property type="match status" value="1"/>
</dbReference>
<dbReference type="PATRIC" id="fig|1196835.3.peg.2485"/>
<keyword evidence="7" id="KW-0704">Schiff base</keyword>
<evidence type="ECO:0000256" key="4">
    <source>
        <dbReference type="ARBA" id="ARBA00011233"/>
    </source>
</evidence>
<reference evidence="9 10" key="1">
    <citation type="journal article" date="2012" name="J. Bacteriol.">
        <title>Complete Genome Sequence of the Naphthalene-Degrading Bacterium Pseudomonas stutzeri AN10 (CCUG 29243).</title>
        <authorList>
            <person name="Brunet-Galmes I."/>
            <person name="Busquets A."/>
            <person name="Pena A."/>
            <person name="Gomila M."/>
            <person name="Nogales B."/>
            <person name="Garcia-Valdes E."/>
            <person name="Lalucat J."/>
            <person name="Bennasar A."/>
            <person name="Bosch R."/>
        </authorList>
    </citation>
    <scope>NUCLEOTIDE SEQUENCE [LARGE SCALE GENOMIC DNA]</scope>
    <source>
        <strain evidence="9 10">CCUG 29243</strain>
    </source>
</reference>
<dbReference type="PANTHER" id="PTHR30246:SF1">
    <property type="entry name" value="2-DEHYDRO-3-DEOXY-6-PHOSPHOGALACTONATE ALDOLASE-RELATED"/>
    <property type="match status" value="1"/>
</dbReference>
<protein>
    <recommendedName>
        <fullName evidence="5">2-dehydro-3-deoxy-phosphogluconate aldolase</fullName>
        <ecNumber evidence="5">4.1.2.14</ecNumber>
    </recommendedName>
</protein>
<evidence type="ECO:0000256" key="5">
    <source>
        <dbReference type="ARBA" id="ARBA00013063"/>
    </source>
</evidence>
<comment type="similarity">
    <text evidence="3">Belongs to the KHG/KDPG aldolase family.</text>
</comment>
<keyword evidence="6 9" id="KW-0456">Lyase</keyword>
<dbReference type="InterPro" id="IPR031337">
    <property type="entry name" value="KDPG/KHG_AS_1"/>
</dbReference>
<dbReference type="Pfam" id="PF01081">
    <property type="entry name" value="Aldolase"/>
    <property type="match status" value="1"/>
</dbReference>
<evidence type="ECO:0000256" key="7">
    <source>
        <dbReference type="ARBA" id="ARBA00023270"/>
    </source>
</evidence>
<dbReference type="CDD" id="cd00452">
    <property type="entry name" value="KDPG_aldolase"/>
    <property type="match status" value="1"/>
</dbReference>
<evidence type="ECO:0000313" key="10">
    <source>
        <dbReference type="Proteomes" id="UP000006063"/>
    </source>
</evidence>
<sequence>MVPVRPEDFRMTMDQKNALIERICVESRILPVITIGSEEQILPLADALAAGGLRTLEITLRSSHGLTAIRRLREERPDICIGAGTVLDRRMMDEVEAAGAQFIVTPGSTREILEAGVSCSVPLLPGTSSASDVMEGYALGYRRFKLFPAEICGGIAALKALGGPFADVRFCPTGGVNAANAAQYLALANVMCVGGTWMIDDASLSSGDWAGIQQRTVQALAALG</sequence>
<evidence type="ECO:0000256" key="1">
    <source>
        <dbReference type="ARBA" id="ARBA00000654"/>
    </source>
</evidence>
<evidence type="ECO:0000256" key="3">
    <source>
        <dbReference type="ARBA" id="ARBA00006906"/>
    </source>
</evidence>
<keyword evidence="8" id="KW-0119">Carbohydrate metabolism</keyword>
<name>I4CUE5_STUST</name>
<comment type="pathway">
    <text evidence="2">Carbohydrate acid metabolism; 2-dehydro-3-deoxy-D-gluconate degradation; D-glyceraldehyde 3-phosphate and pyruvate from 2-dehydro-3-deoxy-D-gluconate: step 2/2.</text>
</comment>
<proteinExistence type="inferred from homology"/>
<dbReference type="InterPro" id="IPR031338">
    <property type="entry name" value="KDPG/KHG_AS_2"/>
</dbReference>
<organism evidence="9 10">
    <name type="scientific">Stutzerimonas stutzeri CCUG 29243</name>
    <dbReference type="NCBI Taxonomy" id="1196835"/>
    <lineage>
        <taxon>Bacteria</taxon>
        <taxon>Pseudomonadati</taxon>
        <taxon>Pseudomonadota</taxon>
        <taxon>Gammaproteobacteria</taxon>
        <taxon>Pseudomonadales</taxon>
        <taxon>Pseudomonadaceae</taxon>
        <taxon>Stutzerimonas</taxon>
    </lineage>
</organism>
<dbReference type="KEGG" id="psc:A458_12335"/>
<dbReference type="EMBL" id="CP003677">
    <property type="protein sequence ID" value="AFM33702.1"/>
    <property type="molecule type" value="Genomic_DNA"/>
</dbReference>
<dbReference type="eggNOG" id="COG0800">
    <property type="taxonomic scope" value="Bacteria"/>
</dbReference>
<dbReference type="PROSITE" id="PS00159">
    <property type="entry name" value="ALDOLASE_KDPG_KHG_1"/>
    <property type="match status" value="1"/>
</dbReference>
<dbReference type="EC" id="4.1.2.14" evidence="5"/>